<feature type="compositionally biased region" description="Low complexity" evidence="1">
    <location>
        <begin position="458"/>
        <end position="473"/>
    </location>
</feature>
<feature type="compositionally biased region" description="Acidic residues" evidence="1">
    <location>
        <begin position="838"/>
        <end position="849"/>
    </location>
</feature>
<name>A0A2Z6RXS6_9GLOM</name>
<feature type="region of interest" description="Disordered" evidence="1">
    <location>
        <begin position="891"/>
        <end position="960"/>
    </location>
</feature>
<dbReference type="EMBL" id="BEXD01004118">
    <property type="protein sequence ID" value="GBC07061.1"/>
    <property type="molecule type" value="Genomic_DNA"/>
</dbReference>
<dbReference type="InterPro" id="IPR058155">
    <property type="entry name" value="Skg3/CAF120-like_PH"/>
</dbReference>
<dbReference type="AlphaFoldDB" id="A0A2Z6RXS6"/>
<dbReference type="PROSITE" id="PS50003">
    <property type="entry name" value="PH_DOMAIN"/>
    <property type="match status" value="1"/>
</dbReference>
<sequence>MAEPIGTNVQALPTSTSNLNAVSKRTSEIYSIGLGPRSTTLRPATLKKQRPRRPSFQGDQVTPDMRPVLHLFDIFSRKIYMEGYLCKKDIINNQGRTNSSDEWIEYYVELCGSALSFWKIVNNHDSEIPEVAQAPFMLNLSNCLVDLSIPQDNSVSQRMHVFFLDLIKGEKLYLQAPDNNTLNLWVNAIRLSCFERSRLQEVFTATLIKRSGLKDLGNGTVLMKGKLEGNLQVQFSGNFESKTYWVVVADHRAEDKKKKDLSFTRGQALFYESKKSKKPFMTLANVLQTYAIYPEDPALIDKTTTFCVEGTLFPTKPTENKPGDFVILTADSLNEMTKWLFGFFDSFKLYGRPKELLYDFKNPVSPFFAVPTGRSNTKLFLDLHEVEHIEIRESLADVKTAFAETLRQSYNLQQQLPDSQQPPPNINQKSSRKSSAHNLPQIVTDGLSDNYDRQRTFSNESNSSTPSSNSPSTLRPINQTSRPNSMVSLTGGSQRSSISTTPVSPRSPTTNTNRLNSPSSQVTQSNKRRSKRAKQQLASSDESEDQQEDSQSESEKSVADDDDDDGENDDPTLLKNTQENAKVAAEIETELSKIKADESVSFGSSFGTFGDGDFMSEVMTAVAERKDETIQEDTSTKKSKPKRSVSFKNHTAKQKSKNKRRLAPLPSDSEESDNSDDESKSDENNSEEDSSEDSSLNKHVKSGQIINKPGKGNKKKTRVVPQPSDSSDDNEELSDSGKKKKNIQLQQKSHRQSPPYGQYGPGSKQPRVSISSTNQYADKNYPQIQNPLHPQGNFENDTEGITAPRRNPARTRNVIPSGNITDEQFRGRSKGKKPITSEEADSEQEDDNDVKDAIKGNKKDFNSQQDDYQFEIGGLDIDISALNFDTINEPAIETKDSKKGKSIHSDDFDDDDEVLNRTTKVFKPTKQKDKIKNTTKHVKSKSSDSSDDSENNKSSTSDEPLAALVEEGSGLNTNFIRPNFNTPPRSVSPNYPPRSVSPNYPPNQRWGSGSDYVDNMYLSIDNRRSVMMPQIRGGEYYDDDYMKIGGRPRSMMNSGQMMAGRRRVSGGQLDYTRESIYLDDGYYDDRPNHFRPLSLIDSIPQSQLSAREQEMLAKETGTPLINLPERQKDPQTGLVGAITARENQRRAMGPSILARQAELERERAFERERERRLMEQRQQALMIEREREFLHRQSHFGPPMGDQRSSRFLGSQQFLDPGHRSSYYENYGPEDDYDEDDDVPLAASTMPPVQARQSRAARNRRRDTE</sequence>
<feature type="region of interest" description="Disordered" evidence="1">
    <location>
        <begin position="1211"/>
        <end position="1265"/>
    </location>
</feature>
<dbReference type="Gene3D" id="2.30.29.30">
    <property type="entry name" value="Pleckstrin-homology domain (PH domain)/Phosphotyrosine-binding domain (PTB)"/>
    <property type="match status" value="1"/>
</dbReference>
<reference evidence="3 4" key="1">
    <citation type="submission" date="2017-11" db="EMBL/GenBank/DDBJ databases">
        <title>The genome of Rhizophagus clarus HR1 reveals common genetic basis of auxotrophy among arbuscular mycorrhizal fungi.</title>
        <authorList>
            <person name="Kobayashi Y."/>
        </authorList>
    </citation>
    <scope>NUCLEOTIDE SEQUENCE [LARGE SCALE GENOMIC DNA]</scope>
    <source>
        <strain evidence="3 4">HR1</strain>
    </source>
</reference>
<feature type="region of interest" description="Disordered" evidence="1">
    <location>
        <begin position="415"/>
        <end position="580"/>
    </location>
</feature>
<feature type="compositionally biased region" description="Acidic residues" evidence="1">
    <location>
        <begin position="560"/>
        <end position="570"/>
    </location>
</feature>
<feature type="compositionally biased region" description="Basic and acidic residues" evidence="1">
    <location>
        <begin position="850"/>
        <end position="861"/>
    </location>
</feature>
<organism evidence="3 4">
    <name type="scientific">Rhizophagus clarus</name>
    <dbReference type="NCBI Taxonomy" id="94130"/>
    <lineage>
        <taxon>Eukaryota</taxon>
        <taxon>Fungi</taxon>
        <taxon>Fungi incertae sedis</taxon>
        <taxon>Mucoromycota</taxon>
        <taxon>Glomeromycotina</taxon>
        <taxon>Glomeromycetes</taxon>
        <taxon>Glomerales</taxon>
        <taxon>Glomeraceae</taxon>
        <taxon>Rhizophagus</taxon>
    </lineage>
</organism>
<feature type="region of interest" description="Disordered" evidence="1">
    <location>
        <begin position="972"/>
        <end position="1007"/>
    </location>
</feature>
<evidence type="ECO:0000259" key="2">
    <source>
        <dbReference type="PROSITE" id="PS50003"/>
    </source>
</evidence>
<evidence type="ECO:0000256" key="1">
    <source>
        <dbReference type="SAM" id="MobiDB-lite"/>
    </source>
</evidence>
<dbReference type="STRING" id="94130.A0A2Z6RXS6"/>
<dbReference type="Pfam" id="PF25381">
    <property type="entry name" value="PH_26"/>
    <property type="match status" value="1"/>
</dbReference>
<feature type="compositionally biased region" description="Polar residues" evidence="1">
    <location>
        <begin position="475"/>
        <end position="495"/>
    </location>
</feature>
<comment type="caution">
    <text evidence="3">The sequence shown here is derived from an EMBL/GenBank/DDBJ whole genome shotgun (WGS) entry which is preliminary data.</text>
</comment>
<feature type="compositionally biased region" description="Basic residues" evidence="1">
    <location>
        <begin position="1255"/>
        <end position="1265"/>
    </location>
</feature>
<feature type="compositionally biased region" description="Basic residues" evidence="1">
    <location>
        <begin position="637"/>
        <end position="662"/>
    </location>
</feature>
<dbReference type="Proteomes" id="UP000247702">
    <property type="component" value="Unassembled WGS sequence"/>
</dbReference>
<feature type="compositionally biased region" description="Polar residues" evidence="1">
    <location>
        <begin position="513"/>
        <end position="525"/>
    </location>
</feature>
<evidence type="ECO:0000313" key="3">
    <source>
        <dbReference type="EMBL" id="GBC07061.1"/>
    </source>
</evidence>
<feature type="compositionally biased region" description="Low complexity" evidence="1">
    <location>
        <begin position="496"/>
        <end position="512"/>
    </location>
</feature>
<feature type="domain" description="PH" evidence="2">
    <location>
        <begin position="78"/>
        <end position="194"/>
    </location>
</feature>
<dbReference type="InterPro" id="IPR011993">
    <property type="entry name" value="PH-like_dom_sf"/>
</dbReference>
<dbReference type="SUPFAM" id="SSF50729">
    <property type="entry name" value="PH domain-like"/>
    <property type="match status" value="1"/>
</dbReference>
<feature type="compositionally biased region" description="Acidic residues" evidence="1">
    <location>
        <begin position="1228"/>
        <end position="1239"/>
    </location>
</feature>
<feature type="compositionally biased region" description="Basic and acidic residues" evidence="1">
    <location>
        <begin position="892"/>
        <end position="906"/>
    </location>
</feature>
<evidence type="ECO:0000313" key="4">
    <source>
        <dbReference type="Proteomes" id="UP000247702"/>
    </source>
</evidence>
<feature type="compositionally biased region" description="Polar residues" evidence="1">
    <location>
        <begin position="766"/>
        <end position="788"/>
    </location>
</feature>
<feature type="compositionally biased region" description="Low complexity" evidence="1">
    <location>
        <begin position="599"/>
        <end position="613"/>
    </location>
</feature>
<feature type="region of interest" description="Disordered" evidence="1">
    <location>
        <begin position="593"/>
        <end position="865"/>
    </location>
</feature>
<accession>A0A2Z6RXS6</accession>
<protein>
    <recommendedName>
        <fullName evidence="2">PH domain-containing protein</fullName>
    </recommendedName>
</protein>
<proteinExistence type="predicted"/>
<keyword evidence="4" id="KW-1185">Reference proteome</keyword>
<gene>
    <name evidence="3" type="ORF">RclHR1_07220003</name>
</gene>
<dbReference type="InterPro" id="IPR001849">
    <property type="entry name" value="PH_domain"/>
</dbReference>
<dbReference type="Pfam" id="PF00169">
    <property type="entry name" value="PH"/>
    <property type="match status" value="1"/>
</dbReference>
<feature type="compositionally biased region" description="Acidic residues" evidence="1">
    <location>
        <begin position="541"/>
        <end position="552"/>
    </location>
</feature>
<feature type="compositionally biased region" description="Polar residues" evidence="1">
    <location>
        <begin position="972"/>
        <end position="989"/>
    </location>
</feature>
<dbReference type="SMART" id="SM00233">
    <property type="entry name" value="PH"/>
    <property type="match status" value="1"/>
</dbReference>